<feature type="region of interest" description="Disordered" evidence="3">
    <location>
        <begin position="320"/>
        <end position="340"/>
    </location>
</feature>
<evidence type="ECO:0008006" key="5">
    <source>
        <dbReference type="Google" id="ProtNLM"/>
    </source>
</evidence>
<dbReference type="InterPro" id="IPR001611">
    <property type="entry name" value="Leu-rich_rpt"/>
</dbReference>
<dbReference type="GeneID" id="20803840"/>
<dbReference type="Gene3D" id="3.80.10.10">
    <property type="entry name" value="Ribonuclease Inhibitor"/>
    <property type="match status" value="3"/>
</dbReference>
<dbReference type="STRING" id="112090.W4H4D8"/>
<reference evidence="4" key="1">
    <citation type="submission" date="2013-12" db="EMBL/GenBank/DDBJ databases">
        <title>The Genome Sequence of Aphanomyces astaci APO3.</title>
        <authorList>
            <consortium name="The Broad Institute Genomics Platform"/>
            <person name="Russ C."/>
            <person name="Tyler B."/>
            <person name="van West P."/>
            <person name="Dieguez-Uribeondo J."/>
            <person name="Young S.K."/>
            <person name="Zeng Q."/>
            <person name="Gargeya S."/>
            <person name="Fitzgerald M."/>
            <person name="Abouelleil A."/>
            <person name="Alvarado L."/>
            <person name="Chapman S.B."/>
            <person name="Gainer-Dewar J."/>
            <person name="Goldberg J."/>
            <person name="Griggs A."/>
            <person name="Gujja S."/>
            <person name="Hansen M."/>
            <person name="Howarth C."/>
            <person name="Imamovic A."/>
            <person name="Ireland A."/>
            <person name="Larimer J."/>
            <person name="McCowan C."/>
            <person name="Murphy C."/>
            <person name="Pearson M."/>
            <person name="Poon T.W."/>
            <person name="Priest M."/>
            <person name="Roberts A."/>
            <person name="Saif S."/>
            <person name="Shea T."/>
            <person name="Sykes S."/>
            <person name="Wortman J."/>
            <person name="Nusbaum C."/>
            <person name="Birren B."/>
        </authorList>
    </citation>
    <scope>NUCLEOTIDE SEQUENCE [LARGE SCALE GENOMIC DNA]</scope>
    <source>
        <strain evidence="4">APO3</strain>
    </source>
</reference>
<dbReference type="GO" id="GO:0005737">
    <property type="term" value="C:cytoplasm"/>
    <property type="evidence" value="ECO:0007669"/>
    <property type="project" value="TreeGrafter"/>
</dbReference>
<name>W4H4D8_APHAT</name>
<accession>W4H4D8</accession>
<feature type="region of interest" description="Disordered" evidence="3">
    <location>
        <begin position="1318"/>
        <end position="1394"/>
    </location>
</feature>
<evidence type="ECO:0000256" key="1">
    <source>
        <dbReference type="ARBA" id="ARBA00022614"/>
    </source>
</evidence>
<dbReference type="SUPFAM" id="SSF52058">
    <property type="entry name" value="L domain-like"/>
    <property type="match status" value="2"/>
</dbReference>
<dbReference type="PANTHER" id="PTHR48051">
    <property type="match status" value="1"/>
</dbReference>
<evidence type="ECO:0000256" key="2">
    <source>
        <dbReference type="ARBA" id="ARBA00022737"/>
    </source>
</evidence>
<organism evidence="4">
    <name type="scientific">Aphanomyces astaci</name>
    <name type="common">Crayfish plague agent</name>
    <dbReference type="NCBI Taxonomy" id="112090"/>
    <lineage>
        <taxon>Eukaryota</taxon>
        <taxon>Sar</taxon>
        <taxon>Stramenopiles</taxon>
        <taxon>Oomycota</taxon>
        <taxon>Saprolegniomycetes</taxon>
        <taxon>Saprolegniales</taxon>
        <taxon>Verrucalvaceae</taxon>
        <taxon>Aphanomyces</taxon>
    </lineage>
</organism>
<proteinExistence type="predicted"/>
<gene>
    <name evidence="4" type="ORF">H257_01844</name>
</gene>
<sequence length="1394" mass="157236">MIKARPDDDLTTHANVFRQESLQGDGLLYKLPGESSIKRPKPAPIVNIHKEYDANQSYLKTRQTIKEIITQHKSKALSNQERYVRDQQADKFKTTFLETRMATTGAPTLNDVSVIMERRRTQGEARMKGLANDILTPAETIQRAIHHSYGSGKLDIKALGIDMLPESLSSTFMLQMARFITEVNISRNEFRALSRQFCDGFPGCHVLNASENSIMALAPEISRWSQLTSLVLDCNQLDALPDILPTTLTNLSVARNRLTVVSYMHRLTRLTSVDLSHNQLVILPNALYELKYLRTFTCARNSLISAALLPLPSFKSRHSHATANNLNDDDDDDLGKPGRRAQDWIQNLDPATNQPIYFNNVTQAITRVRPVVLGPIPSATPTIPKLRMPNAITPAPPQSSVKDFPGGWEVKKGLPTQYLNHANGEIFDWIPKELDRYECFVHLERLNLSSNNIQELPSSMGQMFQLQVLEMEHNQLTTLPDTICTLKNLTVLRVGSNFLTSLPPHFCRIPKLKELDMKLNRLATLPPDIGQLTTLTHLDVSGNSLVSVPPSMLQLTHLTSLNLVGNVKLKVPSASSQKNGLPAILWDIKNQIHIDAKGLPPLPLQVTSGIAQECVSTDIHVHKEFLQLVHDATTTHVLDFHWRNLTELPFQLFDLINLTELRLTGHALGRVPPEIARLTSLRLLTLRKNLLIEFPADCIAPSCSWEELDCENNQLTTLPSTLVLCTKLRVLRMGCNSLDSLPRHMEALTHLEQCLVPHNHLTALPDSLALVTSLQVLDVSNNSIDSLTSFDFTTLTSLVDFRANLNLLSDLPASIGRSNLLDLALSGNRFTVYPVAATQFQSIQRIWMQANKLAELPVEFGNLRTLQVAEFEGNPLRSPPPAILAQGVGAIHEYLQKRTARVVEFKRLLSAAQYGFHDDHFTPHARDLLVSGILFLLPSDLVEFDKTVDRYINGPFYEHPDVRGVDLVQALVDLQFKRAQAARHAVLDDVLKLCQLIQRKRWLDKVEFRYDLTRPWGYQAEEELVYMLDPNAVYLDWEDVPGILSVIKKRVERGFKEEAFPHSREAVEDALNNYKGMYGPVGLATDKVPFRCGCEQLLRENKRHEPCYRSGWVILQTMITPDEALRRQKELEHLAQALGQVRNEIEAFCLRSRDGKARLLKEAKAMKRQRRQRVKLIKKQVPQLKRKIALRKADLQVALQKHALDKTVAGDGWVDQDEKQALFAQEDIQDDIRRMTSQVDDMLVLQIKLKHEIRQDYRHYAKDVVDKLLAEAGAQVRQKIIDNHRIKAIRKQTRRPWDGPNGLDFVKFKQQYLGLPLDEVHSPRDNSSVSDVSGDLDEFANELDDSDGPLPSIQSSSASEDDEPPLAEVDAGETKLPEESKGVGDPDDSDDSDI</sequence>
<feature type="compositionally biased region" description="Acidic residues" evidence="3">
    <location>
        <begin position="1334"/>
        <end position="1347"/>
    </location>
</feature>
<dbReference type="RefSeq" id="XP_009823556.1">
    <property type="nucleotide sequence ID" value="XM_009825254.1"/>
</dbReference>
<dbReference type="VEuPathDB" id="FungiDB:H257_01844"/>
<dbReference type="Pfam" id="PF00560">
    <property type="entry name" value="LRR_1"/>
    <property type="match status" value="1"/>
</dbReference>
<keyword evidence="2" id="KW-0677">Repeat</keyword>
<dbReference type="SMART" id="SM00369">
    <property type="entry name" value="LRR_TYP"/>
    <property type="match status" value="12"/>
</dbReference>
<protein>
    <recommendedName>
        <fullName evidence="5">WW domain-containing protein</fullName>
    </recommendedName>
</protein>
<dbReference type="SMART" id="SM00364">
    <property type="entry name" value="LRR_BAC"/>
    <property type="match status" value="10"/>
</dbReference>
<dbReference type="PROSITE" id="PS51450">
    <property type="entry name" value="LRR"/>
    <property type="match status" value="2"/>
</dbReference>
<dbReference type="InterPro" id="IPR003591">
    <property type="entry name" value="Leu-rich_rpt_typical-subtyp"/>
</dbReference>
<dbReference type="InterPro" id="IPR032675">
    <property type="entry name" value="LRR_dom_sf"/>
</dbReference>
<evidence type="ECO:0000256" key="3">
    <source>
        <dbReference type="SAM" id="MobiDB-lite"/>
    </source>
</evidence>
<dbReference type="OrthoDB" id="676979at2759"/>
<feature type="compositionally biased region" description="Acidic residues" evidence="3">
    <location>
        <begin position="1385"/>
        <end position="1394"/>
    </location>
</feature>
<dbReference type="Pfam" id="PF13855">
    <property type="entry name" value="LRR_8"/>
    <property type="match status" value="1"/>
</dbReference>
<dbReference type="EMBL" id="KI913116">
    <property type="protein sequence ID" value="ETV86757.1"/>
    <property type="molecule type" value="Genomic_DNA"/>
</dbReference>
<dbReference type="PANTHER" id="PTHR48051:SF1">
    <property type="entry name" value="RAS SUPPRESSOR PROTEIN 1"/>
    <property type="match status" value="1"/>
</dbReference>
<dbReference type="InterPro" id="IPR050216">
    <property type="entry name" value="LRR_domain-containing"/>
</dbReference>
<keyword evidence="1" id="KW-0433">Leucine-rich repeat</keyword>
<evidence type="ECO:0000313" key="4">
    <source>
        <dbReference type="EMBL" id="ETV86757.1"/>
    </source>
</evidence>
<feature type="compositionally biased region" description="Basic and acidic residues" evidence="3">
    <location>
        <begin position="1372"/>
        <end position="1384"/>
    </location>
</feature>